<dbReference type="OrthoDB" id="247099at2"/>
<sequence length="399" mass="44104" precursor="true">MQANIERRKWWHFVRPAAAVVIGVVFLLFGSSHASAQATQQAIRLTNLDTIDADDIHWSPRDRDGLAAGIRFLSRPMPGDPTMIIQHLVRNESEERQQVHLSIHGRDPSLLTLSAGNRIDVHFSGSWEDDLELAPGEVIGRGHWRSMISLKGLSPGDYTVHLGASVFVRDEERIGTSHGLPMSLKLPAPVFGKIEPDRLEQAQAMDNAKGSLPIRWGTPVGGLRIGTMAAGDESNVETVFHHGELARLGLFVQNVSGSRVKCQLMLSHPCDGWGMNIVDSDGSTIMPHQGFMTGFSPQRSFSATLEPLEIQPITGKLPKFREGNEDKGFTPELTPVEFWVAEQKSAETEFRPPYTYGMPPGHYLVSCYVRLRRDDIPGFDLSLQTGSIDFQVIAAKTPQ</sequence>
<protein>
    <recommendedName>
        <fullName evidence="4">Secreted protein</fullName>
    </recommendedName>
</protein>
<evidence type="ECO:0000256" key="1">
    <source>
        <dbReference type="SAM" id="SignalP"/>
    </source>
</evidence>
<dbReference type="AlphaFoldDB" id="A0A5C6AF27"/>
<evidence type="ECO:0000313" key="2">
    <source>
        <dbReference type="EMBL" id="TWT98219.1"/>
    </source>
</evidence>
<gene>
    <name evidence="2" type="ORF">Pla52n_47290</name>
</gene>
<name>A0A5C6AF27_9BACT</name>
<organism evidence="2 3">
    <name type="scientific">Stieleria varia</name>
    <dbReference type="NCBI Taxonomy" id="2528005"/>
    <lineage>
        <taxon>Bacteria</taxon>
        <taxon>Pseudomonadati</taxon>
        <taxon>Planctomycetota</taxon>
        <taxon>Planctomycetia</taxon>
        <taxon>Pirellulales</taxon>
        <taxon>Pirellulaceae</taxon>
        <taxon>Stieleria</taxon>
    </lineage>
</organism>
<feature type="signal peptide" evidence="1">
    <location>
        <begin position="1"/>
        <end position="36"/>
    </location>
</feature>
<evidence type="ECO:0008006" key="4">
    <source>
        <dbReference type="Google" id="ProtNLM"/>
    </source>
</evidence>
<reference evidence="2 3" key="1">
    <citation type="submission" date="2019-02" db="EMBL/GenBank/DDBJ databases">
        <title>Deep-cultivation of Planctomycetes and their phenomic and genomic characterization uncovers novel biology.</title>
        <authorList>
            <person name="Wiegand S."/>
            <person name="Jogler M."/>
            <person name="Boedeker C."/>
            <person name="Pinto D."/>
            <person name="Vollmers J."/>
            <person name="Rivas-Marin E."/>
            <person name="Kohn T."/>
            <person name="Peeters S.H."/>
            <person name="Heuer A."/>
            <person name="Rast P."/>
            <person name="Oberbeckmann S."/>
            <person name="Bunk B."/>
            <person name="Jeske O."/>
            <person name="Meyerdierks A."/>
            <person name="Storesund J.E."/>
            <person name="Kallscheuer N."/>
            <person name="Luecker S."/>
            <person name="Lage O.M."/>
            <person name="Pohl T."/>
            <person name="Merkel B.J."/>
            <person name="Hornburger P."/>
            <person name="Mueller R.-W."/>
            <person name="Bruemmer F."/>
            <person name="Labrenz M."/>
            <person name="Spormann A.M."/>
            <person name="Op Den Camp H."/>
            <person name="Overmann J."/>
            <person name="Amann R."/>
            <person name="Jetten M.S.M."/>
            <person name="Mascher T."/>
            <person name="Medema M.H."/>
            <person name="Devos D.P."/>
            <person name="Kaster A.-K."/>
            <person name="Ovreas L."/>
            <person name="Rohde M."/>
            <person name="Galperin M.Y."/>
            <person name="Jogler C."/>
        </authorList>
    </citation>
    <scope>NUCLEOTIDE SEQUENCE [LARGE SCALE GENOMIC DNA]</scope>
    <source>
        <strain evidence="2 3">Pla52n</strain>
    </source>
</reference>
<dbReference type="Proteomes" id="UP000320176">
    <property type="component" value="Unassembled WGS sequence"/>
</dbReference>
<feature type="chain" id="PRO_5022707780" description="Secreted protein" evidence="1">
    <location>
        <begin position="37"/>
        <end position="399"/>
    </location>
</feature>
<keyword evidence="3" id="KW-1185">Reference proteome</keyword>
<dbReference type="EMBL" id="SJPN01000006">
    <property type="protein sequence ID" value="TWT98219.1"/>
    <property type="molecule type" value="Genomic_DNA"/>
</dbReference>
<keyword evidence="1" id="KW-0732">Signal</keyword>
<comment type="caution">
    <text evidence="2">The sequence shown here is derived from an EMBL/GenBank/DDBJ whole genome shotgun (WGS) entry which is preliminary data.</text>
</comment>
<dbReference type="RefSeq" id="WP_146521851.1">
    <property type="nucleotide sequence ID" value="NZ_CP151726.1"/>
</dbReference>
<accession>A0A5C6AF27</accession>
<proteinExistence type="predicted"/>
<evidence type="ECO:0000313" key="3">
    <source>
        <dbReference type="Proteomes" id="UP000320176"/>
    </source>
</evidence>